<dbReference type="RefSeq" id="WP_190614419.1">
    <property type="nucleotide sequence ID" value="NZ_AP018712.1"/>
</dbReference>
<dbReference type="PROSITE" id="PS50801">
    <property type="entry name" value="STAS"/>
    <property type="match status" value="1"/>
</dbReference>
<dbReference type="PANTHER" id="PTHR33495">
    <property type="entry name" value="ANTI-SIGMA FACTOR ANTAGONIST TM_1081-RELATED-RELATED"/>
    <property type="match status" value="1"/>
</dbReference>
<dbReference type="EMBL" id="AP018712">
    <property type="protein sequence ID" value="BBE31700.1"/>
    <property type="molecule type" value="Genomic_DNA"/>
</dbReference>
<feature type="domain" description="STAS" evidence="3">
    <location>
        <begin position="1"/>
        <end position="97"/>
    </location>
</feature>
<dbReference type="Pfam" id="PF01740">
    <property type="entry name" value="STAS"/>
    <property type="match status" value="1"/>
</dbReference>
<accession>A0A7G1G559</accession>
<gene>
    <name evidence="4" type="primary">spoIIAA</name>
    <name evidence="4" type="ORF">OSSY52_18410</name>
</gene>
<dbReference type="Proteomes" id="UP000516361">
    <property type="component" value="Chromosome"/>
</dbReference>
<dbReference type="KEGG" id="ocy:OSSY52_18410"/>
<dbReference type="CDD" id="cd07043">
    <property type="entry name" value="STAS_anti-anti-sigma_factors"/>
    <property type="match status" value="1"/>
</dbReference>
<dbReference type="AlphaFoldDB" id="A0A7G1G559"/>
<dbReference type="Gene3D" id="3.30.750.24">
    <property type="entry name" value="STAS domain"/>
    <property type="match status" value="1"/>
</dbReference>
<dbReference type="InParanoid" id="A0A7G1G559"/>
<name>A0A7G1G559_9BACT</name>
<dbReference type="InterPro" id="IPR003658">
    <property type="entry name" value="Anti-sigma_ant"/>
</dbReference>
<dbReference type="SUPFAM" id="SSF52091">
    <property type="entry name" value="SpoIIaa-like"/>
    <property type="match status" value="1"/>
</dbReference>
<dbReference type="GO" id="GO:0043856">
    <property type="term" value="F:anti-sigma factor antagonist activity"/>
    <property type="evidence" value="ECO:0007669"/>
    <property type="project" value="InterPro"/>
</dbReference>
<comment type="similarity">
    <text evidence="1 2">Belongs to the anti-sigma-factor antagonist family.</text>
</comment>
<evidence type="ECO:0000313" key="5">
    <source>
        <dbReference type="Proteomes" id="UP000516361"/>
    </source>
</evidence>
<evidence type="ECO:0000313" key="4">
    <source>
        <dbReference type="EMBL" id="BBE31700.1"/>
    </source>
</evidence>
<evidence type="ECO:0000259" key="3">
    <source>
        <dbReference type="PROSITE" id="PS50801"/>
    </source>
</evidence>
<organism evidence="4 5">
    <name type="scientific">Tepiditoga spiralis</name>
    <dbReference type="NCBI Taxonomy" id="2108365"/>
    <lineage>
        <taxon>Bacteria</taxon>
        <taxon>Thermotogati</taxon>
        <taxon>Thermotogota</taxon>
        <taxon>Thermotogae</taxon>
        <taxon>Petrotogales</taxon>
        <taxon>Petrotogaceae</taxon>
        <taxon>Tepiditoga</taxon>
    </lineage>
</organism>
<dbReference type="FunCoup" id="A0A7G1G559">
    <property type="interactions" value="54"/>
</dbReference>
<dbReference type="NCBIfam" id="TIGR00377">
    <property type="entry name" value="ant_ant_sig"/>
    <property type="match status" value="1"/>
</dbReference>
<evidence type="ECO:0000256" key="2">
    <source>
        <dbReference type="RuleBase" id="RU003749"/>
    </source>
</evidence>
<proteinExistence type="inferred from homology"/>
<dbReference type="InterPro" id="IPR036513">
    <property type="entry name" value="STAS_dom_sf"/>
</dbReference>
<evidence type="ECO:0000256" key="1">
    <source>
        <dbReference type="ARBA" id="ARBA00009013"/>
    </source>
</evidence>
<keyword evidence="5" id="KW-1185">Reference proteome</keyword>
<protein>
    <recommendedName>
        <fullName evidence="2">Anti-sigma factor antagonist</fullName>
    </recommendedName>
</protein>
<sequence length="97" mass="10990">MEIVLNEVEGKKIIKISGEIDMSNIKEVKEKILDLKLSEMILDFKDVSYLDSSGIGMLISLHKTAQLKSGSLEIINIEEKIRKLFEMVGLDKILNIK</sequence>
<reference evidence="4 5" key="1">
    <citation type="submission" date="2018-06" db="EMBL/GenBank/DDBJ databases">
        <title>Genome sequencing of Oceanotoga sp. sy52.</title>
        <authorList>
            <person name="Mori K."/>
        </authorList>
    </citation>
    <scope>NUCLEOTIDE SEQUENCE [LARGE SCALE GENOMIC DNA]</scope>
    <source>
        <strain evidence="5">sy52</strain>
    </source>
</reference>
<dbReference type="InterPro" id="IPR002645">
    <property type="entry name" value="STAS_dom"/>
</dbReference>